<feature type="compositionally biased region" description="Low complexity" evidence="1">
    <location>
        <begin position="199"/>
        <end position="212"/>
    </location>
</feature>
<feature type="region of interest" description="Disordered" evidence="1">
    <location>
        <begin position="146"/>
        <end position="240"/>
    </location>
</feature>
<organism evidence="3">
    <name type="scientific">Alsobacter sp. KACC 23698</name>
    <dbReference type="NCBI Taxonomy" id="3149229"/>
    <lineage>
        <taxon>Bacteria</taxon>
        <taxon>Pseudomonadati</taxon>
        <taxon>Pseudomonadota</taxon>
        <taxon>Alphaproteobacteria</taxon>
        <taxon>Hyphomicrobiales</taxon>
        <taxon>Alsobacteraceae</taxon>
        <taxon>Alsobacter</taxon>
    </lineage>
</organism>
<dbReference type="AlphaFoldDB" id="A0AAU7JM93"/>
<dbReference type="RefSeq" id="WP_406858391.1">
    <property type="nucleotide sequence ID" value="NZ_CP157484.1"/>
</dbReference>
<proteinExistence type="predicted"/>
<evidence type="ECO:0000313" key="3">
    <source>
        <dbReference type="EMBL" id="XBO41536.1"/>
    </source>
</evidence>
<accession>A0AAU7JM93</accession>
<dbReference type="Pfam" id="PF09923">
    <property type="entry name" value="DUF2155"/>
    <property type="match status" value="1"/>
</dbReference>
<gene>
    <name evidence="3" type="ORF">ABEG18_12510</name>
</gene>
<sequence length="240" mass="25201">MLLLRNASPARGSHSVAARAACALVAACAVAAGPGPARADKIKNPTAIFAGLDKITGRIISFEAAVDETVQFGALQITPRVCYTRPATEPQNTTAFIEVDEVTFSNEARRIFGGWIFASSPGLHGIEHPIYDVWLTTCKGGKDVIPDPVDPDKFDPLKPTQPDPKVSQQRRQSPPAGVTASAPRTQPGAPSGAVPPAPVAGGQIGVAAPQGVPVAPRQPTQRFFPTNQRTLMERDGGGNR</sequence>
<evidence type="ECO:0000256" key="2">
    <source>
        <dbReference type="SAM" id="SignalP"/>
    </source>
</evidence>
<evidence type="ECO:0000256" key="1">
    <source>
        <dbReference type="SAM" id="MobiDB-lite"/>
    </source>
</evidence>
<protein>
    <submittedName>
        <fullName evidence="3">DUF2155 domain-containing protein</fullName>
    </submittedName>
</protein>
<feature type="compositionally biased region" description="Basic and acidic residues" evidence="1">
    <location>
        <begin position="146"/>
        <end position="156"/>
    </location>
</feature>
<feature type="chain" id="PRO_5043627362" evidence="2">
    <location>
        <begin position="32"/>
        <end position="240"/>
    </location>
</feature>
<feature type="compositionally biased region" description="Basic and acidic residues" evidence="1">
    <location>
        <begin position="231"/>
        <end position="240"/>
    </location>
</feature>
<feature type="signal peptide" evidence="2">
    <location>
        <begin position="1"/>
        <end position="31"/>
    </location>
</feature>
<dbReference type="EMBL" id="CP157484">
    <property type="protein sequence ID" value="XBO41536.1"/>
    <property type="molecule type" value="Genomic_DNA"/>
</dbReference>
<reference evidence="3" key="1">
    <citation type="submission" date="2024-05" db="EMBL/GenBank/DDBJ databases">
        <authorList>
            <person name="Kim S."/>
            <person name="Heo J."/>
            <person name="Choi H."/>
            <person name="Choi Y."/>
            <person name="Kwon S.-W."/>
            <person name="Kim Y."/>
        </authorList>
    </citation>
    <scope>NUCLEOTIDE SEQUENCE</scope>
    <source>
        <strain evidence="3">KACC 23698</strain>
    </source>
</reference>
<dbReference type="InterPro" id="IPR019225">
    <property type="entry name" value="DUF2155"/>
</dbReference>
<name>A0AAU7JM93_9HYPH</name>
<feature type="compositionally biased region" description="Polar residues" evidence="1">
    <location>
        <begin position="218"/>
        <end position="230"/>
    </location>
</feature>
<keyword evidence="2" id="KW-0732">Signal</keyword>